<keyword evidence="6" id="KW-1185">Reference proteome</keyword>
<dbReference type="EMBL" id="JAPCWZ010000002">
    <property type="protein sequence ID" value="KAK8877493.1"/>
    <property type="molecule type" value="Genomic_DNA"/>
</dbReference>
<evidence type="ECO:0000259" key="4">
    <source>
        <dbReference type="SMART" id="SM00382"/>
    </source>
</evidence>
<dbReference type="PANTHER" id="PTHR45644:SF56">
    <property type="entry name" value="AAA ATPASE, PUTATIVE (AFU_ORTHOLOGUE AFUA_2G12920)-RELATED"/>
    <property type="match status" value="1"/>
</dbReference>
<protein>
    <submittedName>
        <fullName evidence="5">AAA-domain-containing protein</fullName>
    </submittedName>
</protein>
<dbReference type="PANTHER" id="PTHR45644">
    <property type="entry name" value="AAA ATPASE, PUTATIVE (AFU_ORTHOLOGUE AFUA_2G12920)-RELATED-RELATED"/>
    <property type="match status" value="1"/>
</dbReference>
<dbReference type="Proteomes" id="UP001390339">
    <property type="component" value="Unassembled WGS sequence"/>
</dbReference>
<evidence type="ECO:0000313" key="5">
    <source>
        <dbReference type="EMBL" id="KAK8877493.1"/>
    </source>
</evidence>
<proteinExistence type="predicted"/>
<dbReference type="Pfam" id="PF00004">
    <property type="entry name" value="AAA"/>
    <property type="match status" value="1"/>
</dbReference>
<dbReference type="InterPro" id="IPR003959">
    <property type="entry name" value="ATPase_AAA_core"/>
</dbReference>
<evidence type="ECO:0000313" key="6">
    <source>
        <dbReference type="Proteomes" id="UP001390339"/>
    </source>
</evidence>
<feature type="region of interest" description="Disordered" evidence="3">
    <location>
        <begin position="38"/>
        <end position="111"/>
    </location>
</feature>
<accession>A0ABR2JJ06</accession>
<feature type="compositionally biased region" description="Basic and acidic residues" evidence="3">
    <location>
        <begin position="64"/>
        <end position="77"/>
    </location>
</feature>
<dbReference type="Gene3D" id="1.10.8.60">
    <property type="match status" value="1"/>
</dbReference>
<dbReference type="Gene3D" id="3.40.50.300">
    <property type="entry name" value="P-loop containing nucleotide triphosphate hydrolases"/>
    <property type="match status" value="1"/>
</dbReference>
<dbReference type="InterPro" id="IPR003593">
    <property type="entry name" value="AAA+_ATPase"/>
</dbReference>
<dbReference type="SMART" id="SM00382">
    <property type="entry name" value="AAA"/>
    <property type="match status" value="1"/>
</dbReference>
<dbReference type="InterPro" id="IPR027417">
    <property type="entry name" value="P-loop_NTPase"/>
</dbReference>
<sequence>MPFFTTNVPAWFVDNCVKTSSQLKEQHIRLVVRETKPDVKKDSGELLLPGTTLPPSPTECPQDGEVHDQDVEGHDQDTDNMPATQQEKVSTSAPWSTPHEQLNPSETAEPSDPYELDAALYQRLRDLVVPGDSEDDLSKSQHLTTYPHIPKLARDLLHAIMTRAQVLRIIIDGIIFVLAAFLPIKFLQKCLNYMEMPRPWFVDAAASLRCYERFQFFKQAFLNMLTLLNIQPIRERRFIHDGVVLRFDRQGGGGQQFLTSVVGYFARDIGADLIILNEEILRGLSNHGGVSQTTPNWARWFAEKIGLRSSKVRDAINKIEGDDDEFEWEAKLLSSLVNPAKIKDGWDDIALEPEVRSNILRTVEFNIEKPKAYGILKNAQIGGALLYGPPGTGKTHLARVLAKECNSTMIQVSSATIEGRYVGDTEKLIRALFNLGRMVSPSIIFIDEAESIFRMRTSSDWSYDISRVNQLLGESDNLLRAEKSRPFLILSTNYPTQLDHAVLRRIPGRIYLGPPSLEAREDLFRIYLRKERIDSSLLPNLASMTNNYSGSDLRTLCIHAATKSHSEHVSQGEGASRGKRVIRMVHFEKALRANTPTITRAAMREIERFASQFDLQSLDQIRGYLSAAEHYTNGHSKSNADAEVNPPGDATKLVQAISGDN</sequence>
<keyword evidence="2" id="KW-0067">ATP-binding</keyword>
<evidence type="ECO:0000256" key="1">
    <source>
        <dbReference type="ARBA" id="ARBA00022741"/>
    </source>
</evidence>
<evidence type="ECO:0000256" key="3">
    <source>
        <dbReference type="SAM" id="MobiDB-lite"/>
    </source>
</evidence>
<feature type="compositionally biased region" description="Polar residues" evidence="3">
    <location>
        <begin position="79"/>
        <end position="108"/>
    </location>
</feature>
<evidence type="ECO:0000256" key="2">
    <source>
        <dbReference type="ARBA" id="ARBA00022840"/>
    </source>
</evidence>
<comment type="caution">
    <text evidence="5">The sequence shown here is derived from an EMBL/GenBank/DDBJ whole genome shotgun (WGS) entry which is preliminary data.</text>
</comment>
<keyword evidence="1" id="KW-0547">Nucleotide-binding</keyword>
<gene>
    <name evidence="5" type="ORF">PGQ11_002439</name>
</gene>
<dbReference type="SUPFAM" id="SSF52540">
    <property type="entry name" value="P-loop containing nucleoside triphosphate hydrolases"/>
    <property type="match status" value="1"/>
</dbReference>
<dbReference type="InterPro" id="IPR051701">
    <property type="entry name" value="Mito_OM_Translocase_MSP1"/>
</dbReference>
<organism evidence="5 6">
    <name type="scientific">Apiospora arundinis</name>
    <dbReference type="NCBI Taxonomy" id="335852"/>
    <lineage>
        <taxon>Eukaryota</taxon>
        <taxon>Fungi</taxon>
        <taxon>Dikarya</taxon>
        <taxon>Ascomycota</taxon>
        <taxon>Pezizomycotina</taxon>
        <taxon>Sordariomycetes</taxon>
        <taxon>Xylariomycetidae</taxon>
        <taxon>Amphisphaeriales</taxon>
        <taxon>Apiosporaceae</taxon>
        <taxon>Apiospora</taxon>
    </lineage>
</organism>
<feature type="domain" description="AAA+ ATPase" evidence="4">
    <location>
        <begin position="380"/>
        <end position="516"/>
    </location>
</feature>
<name>A0ABR2JJ06_9PEZI</name>
<reference evidence="5 6" key="1">
    <citation type="journal article" date="2024" name="IMA Fungus">
        <title>Apiospora arundinis, a panoply of carbohydrate-active enzymes and secondary metabolites.</title>
        <authorList>
            <person name="Sorensen T."/>
            <person name="Petersen C."/>
            <person name="Muurmann A.T."/>
            <person name="Christiansen J.V."/>
            <person name="Brundto M.L."/>
            <person name="Overgaard C.K."/>
            <person name="Boysen A.T."/>
            <person name="Wollenberg R.D."/>
            <person name="Larsen T.O."/>
            <person name="Sorensen J.L."/>
            <person name="Nielsen K.L."/>
            <person name="Sondergaard T.E."/>
        </authorList>
    </citation>
    <scope>NUCLEOTIDE SEQUENCE [LARGE SCALE GENOMIC DNA]</scope>
    <source>
        <strain evidence="5 6">AAU 773</strain>
    </source>
</reference>